<gene>
    <name evidence="3" type="ORF">FEAC_13850</name>
</gene>
<dbReference type="SUPFAM" id="SSF109854">
    <property type="entry name" value="DinB/YfiT-like putative metalloenzymes"/>
    <property type="match status" value="1"/>
</dbReference>
<evidence type="ECO:0000313" key="4">
    <source>
        <dbReference type="Proteomes" id="UP000032336"/>
    </source>
</evidence>
<dbReference type="Pfam" id="PF07398">
    <property type="entry name" value="MDMPI_C"/>
    <property type="match status" value="1"/>
</dbReference>
<dbReference type="InterPro" id="IPR024344">
    <property type="entry name" value="MDMPI_metal-binding"/>
</dbReference>
<dbReference type="InterPro" id="IPR010872">
    <property type="entry name" value="MDMPI_C-term_domain"/>
</dbReference>
<dbReference type="Pfam" id="PF11716">
    <property type="entry name" value="MDMPI_N"/>
    <property type="match status" value="1"/>
</dbReference>
<protein>
    <submittedName>
        <fullName evidence="3">Uncharacterized protein</fullName>
    </submittedName>
</protein>
<keyword evidence="4" id="KW-1185">Reference proteome</keyword>
<dbReference type="InterPro" id="IPR034660">
    <property type="entry name" value="DinB/YfiT-like"/>
</dbReference>
<dbReference type="GeneID" id="78372593"/>
<dbReference type="AlphaFoldDB" id="A0A0D8FUC5"/>
<dbReference type="GO" id="GO:0046872">
    <property type="term" value="F:metal ion binding"/>
    <property type="evidence" value="ECO:0007669"/>
    <property type="project" value="InterPro"/>
</dbReference>
<organism evidence="3 4">
    <name type="scientific">Ferrimicrobium acidiphilum DSM 19497</name>
    <dbReference type="NCBI Taxonomy" id="1121877"/>
    <lineage>
        <taxon>Bacteria</taxon>
        <taxon>Bacillati</taxon>
        <taxon>Actinomycetota</taxon>
        <taxon>Acidimicrobiia</taxon>
        <taxon>Acidimicrobiales</taxon>
        <taxon>Acidimicrobiaceae</taxon>
        <taxon>Ferrimicrobium</taxon>
    </lineage>
</organism>
<name>A0A0D8FUC5_9ACTN</name>
<evidence type="ECO:0000259" key="1">
    <source>
        <dbReference type="Pfam" id="PF07398"/>
    </source>
</evidence>
<evidence type="ECO:0000259" key="2">
    <source>
        <dbReference type="Pfam" id="PF11716"/>
    </source>
</evidence>
<sequence>MDEVVSTLFVEWDALSELVHQIHEDQWLQPSQLPDWTNFDILAHIIGTERFLSGESPSALDLPADRQYANEVARLNDQWIQSLRRLSPSELIAHFNETISLRKQALTSITDSELDALGWTPIGQAPFRRFLQIRVFDCYVHEQDLRRSLNLPGHTSGVIAESSMDEVERALGYIIGKQARLPQGTSVQLCIVGGVQRTWNVAVNERAQLVESLAQPTCALRLDSNLFMALACGRVEPTAVAEEINIEGDQRLAQQVVKNLAFTI</sequence>
<evidence type="ECO:0000313" key="3">
    <source>
        <dbReference type="EMBL" id="KJE76883.1"/>
    </source>
</evidence>
<comment type="caution">
    <text evidence="3">The sequence shown here is derived from an EMBL/GenBank/DDBJ whole genome shotgun (WGS) entry which is preliminary data.</text>
</comment>
<accession>A0A0D8FUC5</accession>
<feature type="domain" description="Mycothiol-dependent maleylpyruvate isomerase metal-binding" evidence="2">
    <location>
        <begin position="11"/>
        <end position="146"/>
    </location>
</feature>
<dbReference type="RefSeq" id="WP_035390090.1">
    <property type="nucleotide sequence ID" value="NZ_JQKF01000019.1"/>
</dbReference>
<dbReference type="InterPro" id="IPR017517">
    <property type="entry name" value="Maleyloyr_isom"/>
</dbReference>
<reference evidence="3 4" key="1">
    <citation type="submission" date="2015-01" db="EMBL/GenBank/DDBJ databases">
        <title>Draft genome of the acidophilic iron oxidizer Ferrimicrobium acidiphilum strain T23.</title>
        <authorList>
            <person name="Poehlein A."/>
            <person name="Eisen S."/>
            <person name="Schloemann M."/>
            <person name="Johnson B.D."/>
            <person name="Daniel R."/>
            <person name="Muehling M."/>
        </authorList>
    </citation>
    <scope>NUCLEOTIDE SEQUENCE [LARGE SCALE GENOMIC DNA]</scope>
    <source>
        <strain evidence="3 4">T23</strain>
    </source>
</reference>
<dbReference type="STRING" id="1121877.FEAC_13850"/>
<feature type="domain" description="MDMPI C-terminal" evidence="1">
    <location>
        <begin position="163"/>
        <end position="254"/>
    </location>
</feature>
<dbReference type="Proteomes" id="UP000032336">
    <property type="component" value="Unassembled WGS sequence"/>
</dbReference>
<dbReference type="Gene3D" id="1.20.120.450">
    <property type="entry name" value="dinb family like domain"/>
    <property type="match status" value="1"/>
</dbReference>
<dbReference type="EMBL" id="JXUW01000010">
    <property type="protein sequence ID" value="KJE76883.1"/>
    <property type="molecule type" value="Genomic_DNA"/>
</dbReference>
<dbReference type="eggNOG" id="ENOG5032RB5">
    <property type="taxonomic scope" value="Bacteria"/>
</dbReference>
<proteinExistence type="predicted"/>
<dbReference type="NCBIfam" id="TIGR03083">
    <property type="entry name" value="maleylpyruvate isomerase family mycothiol-dependent enzyme"/>
    <property type="match status" value="1"/>
</dbReference>